<organism evidence="1 2">
    <name type="scientific">Candidatus Iainarchaeum sp</name>
    <dbReference type="NCBI Taxonomy" id="3101447"/>
    <lineage>
        <taxon>Archaea</taxon>
        <taxon>Candidatus Iainarchaeota</taxon>
        <taxon>Candidatus Iainarchaeia</taxon>
        <taxon>Candidatus Iainarchaeales</taxon>
        <taxon>Candidatus Iainarchaeaceae</taxon>
        <taxon>Candidatus Iainarchaeum</taxon>
    </lineage>
</organism>
<protein>
    <submittedName>
        <fullName evidence="1">Uncharacterized protein</fullName>
    </submittedName>
</protein>
<comment type="caution">
    <text evidence="1">The sequence shown here is derived from an EMBL/GenBank/DDBJ whole genome shotgun (WGS) entry which is preliminary data.</text>
</comment>
<gene>
    <name evidence="1" type="ORF">J4215_05340</name>
</gene>
<sequence length="81" mass="9422">MADNSTIQIPVKVKKDLDAFKENERETYADVIEKLLSRIREDEEAEFELSSETLRGIEEAKKDLRHGRVFSSKQLRKELGL</sequence>
<accession>A0A8T4L3S8</accession>
<dbReference type="AlphaFoldDB" id="A0A8T4L3S8"/>
<evidence type="ECO:0000313" key="1">
    <source>
        <dbReference type="EMBL" id="MBS3061978.1"/>
    </source>
</evidence>
<evidence type="ECO:0000313" key="2">
    <source>
        <dbReference type="Proteomes" id="UP000675968"/>
    </source>
</evidence>
<dbReference type="Proteomes" id="UP000675968">
    <property type="component" value="Unassembled WGS sequence"/>
</dbReference>
<name>A0A8T4L3S8_9ARCH</name>
<reference evidence="1" key="1">
    <citation type="submission" date="2021-03" db="EMBL/GenBank/DDBJ databases">
        <authorList>
            <person name="Jaffe A."/>
        </authorList>
    </citation>
    <scope>NUCLEOTIDE SEQUENCE</scope>
    <source>
        <strain evidence="1">RIFCSPLOWO2_01_FULL_AR10_48_17</strain>
    </source>
</reference>
<dbReference type="EMBL" id="JAGVWC010000011">
    <property type="protein sequence ID" value="MBS3061978.1"/>
    <property type="molecule type" value="Genomic_DNA"/>
</dbReference>
<reference evidence="1" key="2">
    <citation type="submission" date="2021-05" db="EMBL/GenBank/DDBJ databases">
        <title>Protein family content uncovers lineage relationships and bacterial pathway maintenance mechanisms in DPANN archaea.</title>
        <authorList>
            <person name="Castelle C.J."/>
            <person name="Meheust R."/>
            <person name="Jaffe A.L."/>
            <person name="Seitz K."/>
            <person name="Gong X."/>
            <person name="Baker B.J."/>
            <person name="Banfield J.F."/>
        </authorList>
    </citation>
    <scope>NUCLEOTIDE SEQUENCE</scope>
    <source>
        <strain evidence="1">RIFCSPLOWO2_01_FULL_AR10_48_17</strain>
    </source>
</reference>
<proteinExistence type="predicted"/>